<proteinExistence type="predicted"/>
<dbReference type="InterPro" id="IPR002110">
    <property type="entry name" value="Ankyrin_rpt"/>
</dbReference>
<evidence type="ECO:0000256" key="4">
    <source>
        <dbReference type="SAM" id="MobiDB-lite"/>
    </source>
</evidence>
<feature type="compositionally biased region" description="Basic and acidic residues" evidence="4">
    <location>
        <begin position="194"/>
        <end position="203"/>
    </location>
</feature>
<feature type="repeat" description="ANK" evidence="3">
    <location>
        <begin position="263"/>
        <end position="295"/>
    </location>
</feature>
<dbReference type="SUPFAM" id="SSF48403">
    <property type="entry name" value="Ankyrin repeat"/>
    <property type="match status" value="1"/>
</dbReference>
<feature type="repeat" description="ANK" evidence="3">
    <location>
        <begin position="362"/>
        <end position="394"/>
    </location>
</feature>
<feature type="region of interest" description="Disordered" evidence="4">
    <location>
        <begin position="177"/>
        <end position="206"/>
    </location>
</feature>
<dbReference type="PROSITE" id="PS50088">
    <property type="entry name" value="ANK_REPEAT"/>
    <property type="match status" value="3"/>
</dbReference>
<dbReference type="EMBL" id="MTKT01005034">
    <property type="protein sequence ID" value="OWM68250.1"/>
    <property type="molecule type" value="Genomic_DNA"/>
</dbReference>
<evidence type="ECO:0000256" key="1">
    <source>
        <dbReference type="ARBA" id="ARBA00022737"/>
    </source>
</evidence>
<dbReference type="AlphaFoldDB" id="A0A218W7F2"/>
<reference evidence="5" key="2">
    <citation type="submission" date="2017-06" db="EMBL/GenBank/DDBJ databases">
        <title>The pomegranate genome and the genomics of punicalagin biosynthesis.</title>
        <authorList>
            <person name="Xu C."/>
        </authorList>
    </citation>
    <scope>NUCLEOTIDE SEQUENCE [LARGE SCALE GENOMIC DNA]</scope>
    <source>
        <tissue evidence="5">Fresh leaf</tissue>
    </source>
</reference>
<evidence type="ECO:0000313" key="7">
    <source>
        <dbReference type="Proteomes" id="UP000515151"/>
    </source>
</evidence>
<evidence type="ECO:0000313" key="6">
    <source>
        <dbReference type="Proteomes" id="UP000197138"/>
    </source>
</evidence>
<dbReference type="RefSeq" id="XP_031400376.1">
    <property type="nucleotide sequence ID" value="XM_031544516.1"/>
</dbReference>
<reference evidence="6" key="1">
    <citation type="journal article" date="2017" name="Plant J.">
        <title>The pomegranate (Punica granatum L.) genome and the genomics of punicalagin biosynthesis.</title>
        <authorList>
            <person name="Qin G."/>
            <person name="Xu C."/>
            <person name="Ming R."/>
            <person name="Tang H."/>
            <person name="Guyot R."/>
            <person name="Kramer E.M."/>
            <person name="Hu Y."/>
            <person name="Yi X."/>
            <person name="Qi Y."/>
            <person name="Xu X."/>
            <person name="Gao Z."/>
            <person name="Pan H."/>
            <person name="Jian J."/>
            <person name="Tian Y."/>
            <person name="Yue Z."/>
            <person name="Xu Y."/>
        </authorList>
    </citation>
    <scope>NUCLEOTIDE SEQUENCE [LARGE SCALE GENOMIC DNA]</scope>
    <source>
        <strain evidence="6">cv. Dabenzi</strain>
    </source>
</reference>
<dbReference type="GeneID" id="116210598"/>
<keyword evidence="2 3" id="KW-0040">ANK repeat</keyword>
<reference evidence="7" key="3">
    <citation type="journal article" date="2020" name="Plant Biotechnol. J.">
        <title>The pomegranate (Punica granatum L.) draft genome dissects genetic divergence between soft- and hard-seeded cultivars.</title>
        <authorList>
            <person name="Luo X."/>
            <person name="Li H."/>
            <person name="Wu Z."/>
            <person name="Yao W."/>
            <person name="Zhao P."/>
            <person name="Cao D."/>
            <person name="Yu H."/>
            <person name="Li K."/>
            <person name="Poudel K."/>
            <person name="Zhao D."/>
            <person name="Zhang F."/>
            <person name="Xia X."/>
            <person name="Chen L."/>
            <person name="Wang Q."/>
            <person name="Jing D."/>
            <person name="Cao S."/>
        </authorList>
    </citation>
    <scope>NUCLEOTIDE SEQUENCE [LARGE SCALE GENOMIC DNA]</scope>
</reference>
<dbReference type="PROSITE" id="PS50297">
    <property type="entry name" value="ANK_REP_REGION"/>
    <property type="match status" value="2"/>
</dbReference>
<reference evidence="8 9" key="4">
    <citation type="submission" date="2025-04" db="UniProtKB">
        <authorList>
            <consortium name="RefSeq"/>
        </authorList>
    </citation>
    <scope>IDENTIFICATION</scope>
    <source>
        <tissue evidence="8 9">Leaf</tissue>
    </source>
</reference>
<feature type="repeat" description="ANK" evidence="3">
    <location>
        <begin position="329"/>
        <end position="361"/>
    </location>
</feature>
<dbReference type="Pfam" id="PF13637">
    <property type="entry name" value="Ank_4"/>
    <property type="match status" value="1"/>
</dbReference>
<dbReference type="FunFam" id="1.25.40.20:FF:000485">
    <property type="entry name" value="Ankyrin repeat domain-containing protein, chloroplastic"/>
    <property type="match status" value="1"/>
</dbReference>
<dbReference type="Proteomes" id="UP000197138">
    <property type="component" value="Unassembled WGS sequence"/>
</dbReference>
<dbReference type="InterPro" id="IPR036770">
    <property type="entry name" value="Ankyrin_rpt-contain_sf"/>
</dbReference>
<dbReference type="Proteomes" id="UP000515151">
    <property type="component" value="Chromosome 6"/>
</dbReference>
<name>A0A218W7F2_PUNGR</name>
<sequence>MSVPNLLNPQIRRPFSFPPSSILSSTTSYKLPLLKTPKFRGKVCCLSNSSQTSVSQQNYFLEEEHVIGDCLVFEDGIFEDPYLHRQTNYESHVSDKPNKKKLNEVEPQNLVPDDWREVQAELNISKKDKRKIAQELEFGRRVEKRKQGYAPLRSVSLEEYKAYREAKLAQLKPVVLDNPTSFTGKEDDKEDSEGEKRESERVVPKNPRRAVYGRGLEDVTEFFNSGNYEPGGRSVEGPGKLFTKEEKMLLNKRVPDLAAASSDKWLPLHTLAASGEFYLVDALLKHDVDINSVDKDCSTALHKAIIGKKQAITNYLLRESADPLVRDKDGATLLHYAVQTASSQAIKILLLYNVDINLQDNDGWTPLHLAVQTRRTDIVRLLLIKGADRTIRNQDGLTPLELCLYSGRDSRTYELIKLLKQLPGSR</sequence>
<dbReference type="FunFam" id="1.25.40.20:FF:000461">
    <property type="entry name" value="Ankyrin repeat domain-containing protein, chloroplastic"/>
    <property type="match status" value="1"/>
</dbReference>
<keyword evidence="7" id="KW-1185">Reference proteome</keyword>
<dbReference type="Pfam" id="PF12796">
    <property type="entry name" value="Ank_2"/>
    <property type="match status" value="1"/>
</dbReference>
<organism evidence="5 6">
    <name type="scientific">Punica granatum</name>
    <name type="common">Pomegranate</name>
    <dbReference type="NCBI Taxonomy" id="22663"/>
    <lineage>
        <taxon>Eukaryota</taxon>
        <taxon>Viridiplantae</taxon>
        <taxon>Streptophyta</taxon>
        <taxon>Embryophyta</taxon>
        <taxon>Tracheophyta</taxon>
        <taxon>Spermatophyta</taxon>
        <taxon>Magnoliopsida</taxon>
        <taxon>eudicotyledons</taxon>
        <taxon>Gunneridae</taxon>
        <taxon>Pentapetalae</taxon>
        <taxon>rosids</taxon>
        <taxon>malvids</taxon>
        <taxon>Myrtales</taxon>
        <taxon>Lythraceae</taxon>
        <taxon>Punica</taxon>
    </lineage>
</organism>
<evidence type="ECO:0000256" key="2">
    <source>
        <dbReference type="ARBA" id="ARBA00023043"/>
    </source>
</evidence>
<keyword evidence="1" id="KW-0677">Repeat</keyword>
<gene>
    <name evidence="8 9" type="primary">LOC116210598</name>
    <name evidence="5" type="ORF">CDL15_Pgr004732</name>
</gene>
<dbReference type="OrthoDB" id="1577640at2759"/>
<evidence type="ECO:0000313" key="5">
    <source>
        <dbReference type="EMBL" id="OWM68250.1"/>
    </source>
</evidence>
<protein>
    <submittedName>
        <fullName evidence="8 9">Ankyrin repeat domain-containing protein, chloroplastic</fullName>
    </submittedName>
</protein>
<dbReference type="RefSeq" id="XP_031400377.1">
    <property type="nucleotide sequence ID" value="XM_031544517.1"/>
</dbReference>
<evidence type="ECO:0000313" key="9">
    <source>
        <dbReference type="RefSeq" id="XP_031400377.1"/>
    </source>
</evidence>
<evidence type="ECO:0000313" key="8">
    <source>
        <dbReference type="RefSeq" id="XP_031400376.1"/>
    </source>
</evidence>
<accession>A0A218W7F2</accession>
<evidence type="ECO:0000256" key="3">
    <source>
        <dbReference type="PROSITE-ProRule" id="PRU00023"/>
    </source>
</evidence>
<dbReference type="SMART" id="SM00248">
    <property type="entry name" value="ANK"/>
    <property type="match status" value="5"/>
</dbReference>
<dbReference type="Gene3D" id="1.25.40.20">
    <property type="entry name" value="Ankyrin repeat-containing domain"/>
    <property type="match status" value="2"/>
</dbReference>
<dbReference type="PANTHER" id="PTHR24203:SF86">
    <property type="entry name" value="PROTEASOME 26S SUBUNIT, NON-ATPASE 10"/>
    <property type="match status" value="1"/>
</dbReference>
<dbReference type="PANTHER" id="PTHR24203">
    <property type="entry name" value="ANKYRIN REPEAT FAMILY PROTEIN"/>
    <property type="match status" value="1"/>
</dbReference>